<evidence type="ECO:0000256" key="1">
    <source>
        <dbReference type="ARBA" id="ARBA00009995"/>
    </source>
</evidence>
<organism evidence="3 4">
    <name type="scientific">Gossypium arboreum</name>
    <name type="common">Tree cotton</name>
    <name type="synonym">Gossypium nanking</name>
    <dbReference type="NCBI Taxonomy" id="29729"/>
    <lineage>
        <taxon>Eukaryota</taxon>
        <taxon>Viridiplantae</taxon>
        <taxon>Streptophyta</taxon>
        <taxon>Embryophyta</taxon>
        <taxon>Tracheophyta</taxon>
        <taxon>Spermatophyta</taxon>
        <taxon>Magnoliopsida</taxon>
        <taxon>eudicotyledons</taxon>
        <taxon>Gunneridae</taxon>
        <taxon>Pentapetalae</taxon>
        <taxon>rosids</taxon>
        <taxon>malvids</taxon>
        <taxon>Malvales</taxon>
        <taxon>Malvaceae</taxon>
        <taxon>Malvoideae</taxon>
        <taxon>Gossypium</taxon>
    </lineage>
</organism>
<keyword evidence="2" id="KW-0328">Glycosyltransferase</keyword>
<comment type="similarity">
    <text evidence="1">Belongs to the UDP-glycosyltransferase family.</text>
</comment>
<reference evidence="3 4" key="1">
    <citation type="submission" date="2023-03" db="EMBL/GenBank/DDBJ databases">
        <title>WGS of Gossypium arboreum.</title>
        <authorList>
            <person name="Yu D."/>
        </authorList>
    </citation>
    <scope>NUCLEOTIDE SEQUENCE [LARGE SCALE GENOMIC DNA]</scope>
    <source>
        <tissue evidence="3">Leaf</tissue>
    </source>
</reference>
<name>A0ABR0R090_GOSAR</name>
<dbReference type="EMBL" id="JARKNE010000001">
    <property type="protein sequence ID" value="KAK5844991.1"/>
    <property type="molecule type" value="Genomic_DNA"/>
</dbReference>
<evidence type="ECO:0000256" key="2">
    <source>
        <dbReference type="ARBA" id="ARBA00022676"/>
    </source>
</evidence>
<dbReference type="Gene3D" id="3.40.50.2000">
    <property type="entry name" value="Glycogen Phosphorylase B"/>
    <property type="match status" value="2"/>
</dbReference>
<accession>A0ABR0R090</accession>
<gene>
    <name evidence="3" type="ORF">PVK06_001141</name>
</gene>
<dbReference type="PANTHER" id="PTHR48047:SF229">
    <property type="entry name" value="UDP-GLYCOSYLTRANSFERASE 73C3-RELATED"/>
    <property type="match status" value="1"/>
</dbReference>
<keyword evidence="4" id="KW-1185">Reference proteome</keyword>
<dbReference type="Proteomes" id="UP001358586">
    <property type="component" value="Chromosome 1"/>
</dbReference>
<evidence type="ECO:0000313" key="4">
    <source>
        <dbReference type="Proteomes" id="UP001358586"/>
    </source>
</evidence>
<sequence>MGLPHFLLSPSMAQGHLIPMVDIGRLLAQRNVIVTIVTTPHNTSRVQKTSDRAVESGLAIRLVHLRFPGKEAGLPDGVENVDMISSMEDLFKFFTAANSMDEAVPRISFHGICCFCYLCVHNLKSSKILDNITSDYECFKVPGLAEKFEFTKPELPLNLDESWKDIFDTTTKADEASYGVVINSFDELESPYVKEYRKITKAWCIGPVSLSHKNELDKAERTGNRFVGRGKHTSVSIICVG</sequence>
<dbReference type="PANTHER" id="PTHR48047">
    <property type="entry name" value="GLYCOSYLTRANSFERASE"/>
    <property type="match status" value="1"/>
</dbReference>
<protein>
    <submittedName>
        <fullName evidence="3">Uncharacterized protein</fullName>
    </submittedName>
</protein>
<proteinExistence type="inferred from homology"/>
<evidence type="ECO:0000313" key="3">
    <source>
        <dbReference type="EMBL" id="KAK5844991.1"/>
    </source>
</evidence>
<keyword evidence="2" id="KW-0808">Transferase</keyword>
<dbReference type="SUPFAM" id="SSF53756">
    <property type="entry name" value="UDP-Glycosyltransferase/glycogen phosphorylase"/>
    <property type="match status" value="1"/>
</dbReference>
<comment type="caution">
    <text evidence="3">The sequence shown here is derived from an EMBL/GenBank/DDBJ whole genome shotgun (WGS) entry which is preliminary data.</text>
</comment>